<dbReference type="Pfam" id="PF03472">
    <property type="entry name" value="Autoind_bind"/>
    <property type="match status" value="1"/>
</dbReference>
<dbReference type="GO" id="GO:0003677">
    <property type="term" value="F:DNA binding"/>
    <property type="evidence" value="ECO:0007669"/>
    <property type="project" value="UniProtKB-KW"/>
</dbReference>
<evidence type="ECO:0000313" key="6">
    <source>
        <dbReference type="Proteomes" id="UP000272010"/>
    </source>
</evidence>
<keyword evidence="2" id="KW-0238">DNA-binding</keyword>
<dbReference type="PRINTS" id="PR00038">
    <property type="entry name" value="HTHLUXR"/>
</dbReference>
<protein>
    <recommendedName>
        <fullName evidence="4">HTH luxR-type domain-containing protein</fullName>
    </recommendedName>
</protein>
<dbReference type="SMART" id="SM00421">
    <property type="entry name" value="HTH_LUXR"/>
    <property type="match status" value="1"/>
</dbReference>
<dbReference type="PROSITE" id="PS50043">
    <property type="entry name" value="HTH_LUXR_2"/>
    <property type="match status" value="1"/>
</dbReference>
<dbReference type="InterPro" id="IPR016032">
    <property type="entry name" value="Sig_transdc_resp-reg_C-effctor"/>
</dbReference>
<dbReference type="Gene3D" id="3.30.450.80">
    <property type="entry name" value="Transcription factor LuxR-like, autoinducer-binding domain"/>
    <property type="match status" value="1"/>
</dbReference>
<evidence type="ECO:0000256" key="2">
    <source>
        <dbReference type="ARBA" id="ARBA00023125"/>
    </source>
</evidence>
<dbReference type="InterPro" id="IPR036388">
    <property type="entry name" value="WH-like_DNA-bd_sf"/>
</dbReference>
<keyword evidence="5" id="KW-0614">Plasmid</keyword>
<dbReference type="SUPFAM" id="SSF75516">
    <property type="entry name" value="Pheromone-binding domain of LuxR-like quorum-sensing transcription factors"/>
    <property type="match status" value="1"/>
</dbReference>
<organism evidence="5 6">
    <name type="scientific">Paracoccus yeei</name>
    <dbReference type="NCBI Taxonomy" id="147645"/>
    <lineage>
        <taxon>Bacteria</taxon>
        <taxon>Pseudomonadati</taxon>
        <taxon>Pseudomonadota</taxon>
        <taxon>Alphaproteobacteria</taxon>
        <taxon>Rhodobacterales</taxon>
        <taxon>Paracoccaceae</taxon>
        <taxon>Paracoccus</taxon>
    </lineage>
</organism>
<gene>
    <name evidence="5" type="ORF">PY32053_04683</name>
</gene>
<dbReference type="InterPro" id="IPR005143">
    <property type="entry name" value="TF_LuxR_autoind-bd_dom"/>
</dbReference>
<keyword evidence="1" id="KW-0805">Transcription regulation</keyword>
<name>A0A386UU44_9RHOB</name>
<dbReference type="EMBL" id="CP031083">
    <property type="protein sequence ID" value="AYF04174.1"/>
    <property type="molecule type" value="Genomic_DNA"/>
</dbReference>
<accession>A0A386UU44</accession>
<dbReference type="Proteomes" id="UP000272010">
    <property type="component" value="Plasmid pYEE5"/>
</dbReference>
<reference evidence="6" key="1">
    <citation type="submission" date="2018-07" db="EMBL/GenBank/DDBJ databases">
        <title>Genome Structure of the Opportunistic Pathogen Paracoccus yeei (Alphaproteobacteria) and Identification of Putative Virulence Factors.</title>
        <authorList>
            <person name="Lasek R."/>
            <person name="Szuplewska M."/>
            <person name="Mitura M."/>
            <person name="Decewicz P."/>
            <person name="Chmielowska C."/>
            <person name="Pawlot A."/>
            <person name="Sentkowska D."/>
            <person name="Czarnecki J."/>
            <person name="Bartosik D."/>
        </authorList>
    </citation>
    <scope>NUCLEOTIDE SEQUENCE [LARGE SCALE GENOMIC DNA]</scope>
    <source>
        <strain evidence="6">CCUG 32053</strain>
        <plasmid evidence="6">pyee5</plasmid>
    </source>
</reference>
<evidence type="ECO:0000256" key="3">
    <source>
        <dbReference type="ARBA" id="ARBA00023163"/>
    </source>
</evidence>
<dbReference type="GO" id="GO:0006355">
    <property type="term" value="P:regulation of DNA-templated transcription"/>
    <property type="evidence" value="ECO:0007669"/>
    <property type="project" value="InterPro"/>
</dbReference>
<dbReference type="Pfam" id="PF00196">
    <property type="entry name" value="GerE"/>
    <property type="match status" value="1"/>
</dbReference>
<dbReference type="PANTHER" id="PTHR44688:SF16">
    <property type="entry name" value="DNA-BINDING TRANSCRIPTIONAL ACTIVATOR DEVR_DOSR"/>
    <property type="match status" value="1"/>
</dbReference>
<evidence type="ECO:0000256" key="1">
    <source>
        <dbReference type="ARBA" id="ARBA00023015"/>
    </source>
</evidence>
<feature type="domain" description="HTH luxR-type" evidence="4">
    <location>
        <begin position="164"/>
        <end position="229"/>
    </location>
</feature>
<keyword evidence="3" id="KW-0804">Transcription</keyword>
<sequence length="231" mass="25823">MLHLGDCRYTFGQSIRTVYGAKEPAVLKQMLPNFEQEAARLSELAPSGWVLAFNYTPFGPELMHSTFPKSWQEAYSKGAIFMHDPVLTWITSTPEGMIRWSEIRHSDPYNILSAARSHGLSFGVAFSRKLHGKQSFLSAARKDREFLDAEMAEMGAKFSFWTNLLHNNAGLTEDERIVLALSRDGLSQTEVAEELGLSLATIKARLKRTHLKLNATNTTHAVAIAVTLKLI</sequence>
<dbReference type="InterPro" id="IPR000792">
    <property type="entry name" value="Tscrpt_reg_LuxR_C"/>
</dbReference>
<dbReference type="AlphaFoldDB" id="A0A386UU44"/>
<evidence type="ECO:0000313" key="5">
    <source>
        <dbReference type="EMBL" id="AYF04174.1"/>
    </source>
</evidence>
<dbReference type="SUPFAM" id="SSF46894">
    <property type="entry name" value="C-terminal effector domain of the bipartite response regulators"/>
    <property type="match status" value="1"/>
</dbReference>
<evidence type="ECO:0000259" key="4">
    <source>
        <dbReference type="PROSITE" id="PS50043"/>
    </source>
</evidence>
<dbReference type="InterPro" id="IPR036693">
    <property type="entry name" value="TF_LuxR_autoind-bd_dom_sf"/>
</dbReference>
<dbReference type="CDD" id="cd06170">
    <property type="entry name" value="LuxR_C_like"/>
    <property type="match status" value="1"/>
</dbReference>
<proteinExistence type="predicted"/>
<geneLocation type="plasmid" evidence="6">
    <name>pyee5</name>
</geneLocation>
<dbReference type="PANTHER" id="PTHR44688">
    <property type="entry name" value="DNA-BINDING TRANSCRIPTIONAL ACTIVATOR DEVR_DOSR"/>
    <property type="match status" value="1"/>
</dbReference>
<dbReference type="Gene3D" id="1.10.10.10">
    <property type="entry name" value="Winged helix-like DNA-binding domain superfamily/Winged helix DNA-binding domain"/>
    <property type="match status" value="1"/>
</dbReference>